<dbReference type="PANTHER" id="PTHR30537:SF35">
    <property type="entry name" value="TRANSCRIPTIONAL REGULATORY PROTEIN"/>
    <property type="match status" value="1"/>
</dbReference>
<protein>
    <submittedName>
        <fullName evidence="6">LysR family transcriptional regulator</fullName>
    </submittedName>
</protein>
<evidence type="ECO:0000256" key="2">
    <source>
        <dbReference type="ARBA" id="ARBA00023015"/>
    </source>
</evidence>
<proteinExistence type="inferred from homology"/>
<dbReference type="Gene3D" id="1.10.10.10">
    <property type="entry name" value="Winged helix-like DNA-binding domain superfamily/Winged helix DNA-binding domain"/>
    <property type="match status" value="1"/>
</dbReference>
<dbReference type="SUPFAM" id="SSF46785">
    <property type="entry name" value="Winged helix' DNA-binding domain"/>
    <property type="match status" value="1"/>
</dbReference>
<evidence type="ECO:0000256" key="3">
    <source>
        <dbReference type="ARBA" id="ARBA00023125"/>
    </source>
</evidence>
<evidence type="ECO:0000259" key="5">
    <source>
        <dbReference type="PROSITE" id="PS50931"/>
    </source>
</evidence>
<sequence length="297" mass="32374">MDRVMAATVFNHICDLGSLSAAARALGISRPMVSRYLDEMEKWAGARLIHRSSRRLTITPAGEDALMKTRTLARLSLDIAGATGREVPSGTLRVACAHFTAMHILAPMLPAFLARYPELRIEVEINNQPVSLVGERIDVAIRITDNPEPGTIARRLGDCESVLCASPDYLHRYGTPQTPEALAQHNCLYYSGFAGKSWHFLDEQGEPLSVAIKGNLSAGISSLLCEAALAGMGIALVPEKEAREGLAQEKLVRLLPHLQPRQLAVYGLYLSREYQPAALRLFLEAVQGAMRDGEACS</sequence>
<dbReference type="EMBL" id="LK931336">
    <property type="protein sequence ID" value="CDZ83583.1"/>
    <property type="molecule type" value="Genomic_DNA"/>
</dbReference>
<evidence type="ECO:0000313" key="6">
    <source>
        <dbReference type="EMBL" id="CDZ83583.1"/>
    </source>
</evidence>
<dbReference type="GO" id="GO:0006351">
    <property type="term" value="P:DNA-templated transcription"/>
    <property type="evidence" value="ECO:0007669"/>
    <property type="project" value="TreeGrafter"/>
</dbReference>
<dbReference type="PROSITE" id="PS50931">
    <property type="entry name" value="HTH_LYSR"/>
    <property type="match status" value="1"/>
</dbReference>
<dbReference type="InterPro" id="IPR000847">
    <property type="entry name" value="LysR_HTH_N"/>
</dbReference>
<dbReference type="InterPro" id="IPR058163">
    <property type="entry name" value="LysR-type_TF_proteobact-type"/>
</dbReference>
<dbReference type="PATRIC" id="fig|545.12.peg.1713"/>
<dbReference type="GO" id="GO:0003700">
    <property type="term" value="F:DNA-binding transcription factor activity"/>
    <property type="evidence" value="ECO:0007669"/>
    <property type="project" value="InterPro"/>
</dbReference>
<dbReference type="Pfam" id="PF00126">
    <property type="entry name" value="HTH_1"/>
    <property type="match status" value="1"/>
</dbReference>
<comment type="similarity">
    <text evidence="1">Belongs to the LysR transcriptional regulatory family.</text>
</comment>
<dbReference type="CDD" id="cd08422">
    <property type="entry name" value="PBP2_CrgA_like"/>
    <property type="match status" value="1"/>
</dbReference>
<dbReference type="Gene3D" id="3.40.190.290">
    <property type="match status" value="1"/>
</dbReference>
<dbReference type="Pfam" id="PF03466">
    <property type="entry name" value="LysR_substrate"/>
    <property type="match status" value="1"/>
</dbReference>
<keyword evidence="3" id="KW-0238">DNA-binding</keyword>
<dbReference type="InterPro" id="IPR036390">
    <property type="entry name" value="WH_DNA-bd_sf"/>
</dbReference>
<accession>A0A078LI74</accession>
<keyword evidence="2" id="KW-0805">Transcription regulation</keyword>
<dbReference type="SUPFAM" id="SSF53850">
    <property type="entry name" value="Periplasmic binding protein-like II"/>
    <property type="match status" value="1"/>
</dbReference>
<name>A0A078LI74_CITKO</name>
<keyword evidence="4" id="KW-0804">Transcription</keyword>
<dbReference type="InterPro" id="IPR036388">
    <property type="entry name" value="WH-like_DNA-bd_sf"/>
</dbReference>
<evidence type="ECO:0000256" key="4">
    <source>
        <dbReference type="ARBA" id="ARBA00023163"/>
    </source>
</evidence>
<gene>
    <name evidence="6" type="ORF">BN1086_01706</name>
</gene>
<dbReference type="GO" id="GO:0043565">
    <property type="term" value="F:sequence-specific DNA binding"/>
    <property type="evidence" value="ECO:0007669"/>
    <property type="project" value="TreeGrafter"/>
</dbReference>
<dbReference type="InterPro" id="IPR005119">
    <property type="entry name" value="LysR_subst-bd"/>
</dbReference>
<evidence type="ECO:0000256" key="1">
    <source>
        <dbReference type="ARBA" id="ARBA00009437"/>
    </source>
</evidence>
<dbReference type="AlphaFoldDB" id="A0A078LI74"/>
<feature type="domain" description="HTH lysR-type" evidence="5">
    <location>
        <begin position="9"/>
        <end position="59"/>
    </location>
</feature>
<reference evidence="6" key="1">
    <citation type="submission" date="2014-06" db="EMBL/GenBank/DDBJ databases">
        <authorList>
            <person name="Urmite Genomes Urmite Genomes"/>
        </authorList>
    </citation>
    <scope>NUCLEOTIDE SEQUENCE</scope>
</reference>
<dbReference type="PANTHER" id="PTHR30537">
    <property type="entry name" value="HTH-TYPE TRANSCRIPTIONAL REGULATOR"/>
    <property type="match status" value="1"/>
</dbReference>
<organism evidence="6">
    <name type="scientific">Citrobacter koseri</name>
    <name type="common">Citrobacter diversus</name>
    <dbReference type="NCBI Taxonomy" id="545"/>
    <lineage>
        <taxon>Bacteria</taxon>
        <taxon>Pseudomonadati</taxon>
        <taxon>Pseudomonadota</taxon>
        <taxon>Gammaproteobacteria</taxon>
        <taxon>Enterobacterales</taxon>
        <taxon>Enterobacteriaceae</taxon>
        <taxon>Citrobacter</taxon>
    </lineage>
</organism>